<evidence type="ECO:0000256" key="1">
    <source>
        <dbReference type="SAM" id="Phobius"/>
    </source>
</evidence>
<feature type="transmembrane region" description="Helical" evidence="1">
    <location>
        <begin position="30"/>
        <end position="54"/>
    </location>
</feature>
<proteinExistence type="predicted"/>
<organism evidence="2 3">
    <name type="scientific">Igneacidithiobacillus copahuensis</name>
    <dbReference type="NCBI Taxonomy" id="2724909"/>
    <lineage>
        <taxon>Bacteria</taxon>
        <taxon>Pseudomonadati</taxon>
        <taxon>Pseudomonadota</taxon>
        <taxon>Acidithiobacillia</taxon>
        <taxon>Acidithiobacillales</taxon>
        <taxon>Acidithiobacillaceae</taxon>
        <taxon>Igneacidithiobacillus</taxon>
    </lineage>
</organism>
<keyword evidence="3" id="KW-1185">Reference proteome</keyword>
<accession>A0AAE2YRK0</accession>
<keyword evidence="1" id="KW-0812">Transmembrane</keyword>
<keyword evidence="1" id="KW-0472">Membrane</keyword>
<protein>
    <submittedName>
        <fullName evidence="2">Superinfection immunity protein</fullName>
    </submittedName>
</protein>
<keyword evidence="1" id="KW-1133">Transmembrane helix</keyword>
<gene>
    <name evidence="2" type="ORF">HFQ13_10790</name>
</gene>
<dbReference type="Proteomes" id="UP001197378">
    <property type="component" value="Unassembled WGS sequence"/>
</dbReference>
<evidence type="ECO:0000313" key="2">
    <source>
        <dbReference type="EMBL" id="MBU2788678.1"/>
    </source>
</evidence>
<dbReference type="EMBL" id="JAAXYO010000154">
    <property type="protein sequence ID" value="MBU2788678.1"/>
    <property type="molecule type" value="Genomic_DNA"/>
</dbReference>
<dbReference type="AlphaFoldDB" id="A0AAE2YRK0"/>
<name>A0AAE2YRK0_9PROT</name>
<comment type="caution">
    <text evidence="2">The sequence shown here is derived from an EMBL/GenBank/DDBJ whole genome shotgun (WGS) entry which is preliminary data.</text>
</comment>
<reference evidence="2" key="1">
    <citation type="journal article" date="2021" name="ISME J.">
        <title>Genomic evolution of the class Acidithiobacillia: deep-branching Proteobacteria living in extreme acidic conditions.</title>
        <authorList>
            <person name="Moya-Beltran A."/>
            <person name="Beard S."/>
            <person name="Rojas-Villalobos C."/>
            <person name="Issotta F."/>
            <person name="Gallardo Y."/>
            <person name="Ulloa R."/>
            <person name="Giaveno A."/>
            <person name="Degli Esposti M."/>
            <person name="Johnson D.B."/>
            <person name="Quatrini R."/>
        </authorList>
    </citation>
    <scope>NUCLEOTIDE SEQUENCE</scope>
    <source>
        <strain evidence="2">VAN18-1</strain>
    </source>
</reference>
<evidence type="ECO:0000313" key="3">
    <source>
        <dbReference type="Proteomes" id="UP001197378"/>
    </source>
</evidence>
<dbReference type="InterPro" id="IPR016410">
    <property type="entry name" value="Phage_imm"/>
</dbReference>
<sequence length="75" mass="8418">MIFLGVILLILVYLLPAILGYLLGHVHPVALLITNVLLGWTIIGWIGCLVWSLWQSSNEDHFDDEAQHGRVEPTL</sequence>
<dbReference type="Pfam" id="PF14373">
    <property type="entry name" value="Imm_superinfect"/>
    <property type="match status" value="1"/>
</dbReference>